<dbReference type="GO" id="GO:0004553">
    <property type="term" value="F:hydrolase activity, hydrolyzing O-glycosyl compounds"/>
    <property type="evidence" value="ECO:0007669"/>
    <property type="project" value="InterPro"/>
</dbReference>
<sequence>MKNLSRTVLGCAVASILLAASRPAQAQCGTTGATGTISWATQWCDEFNGAANSAISSANWTYDTGAGGWGNKELETYCSPTSNTSPCSTSTPNAYMDGSGHLAIKVYSVGSAYTSARLKSQGLQTFHSGRIEASIEIPSHAGLWPAFWMLGSQSGVSWPTVGESDIVENWPTTSNIAGPGATGNRSTIHTKVTGGSGLGGAYTFPSGQAVNSAFHTYGQIWSANMIQFYVDDATKPFYVVTASDLPAGDIWPFSSSADSFFIIMNMAVGGTLGAPTDSATGTQSPMLVDYVRQYVPSPIPAPTLSPNGNITLKAGATTGNSTTLTVQNTLGTGRVAFSCTTTAPKASCIVTSADPLNKHTVDFSNASSDSAAVTVTTTANTQHGGHANGTAPGTYSVTVNAFTESSSDATKPSSSASFTLTVN</sequence>
<accession>A0A9J7BR63</accession>
<evidence type="ECO:0000313" key="5">
    <source>
        <dbReference type="Proteomes" id="UP001059380"/>
    </source>
</evidence>
<dbReference type="Pfam" id="PF00722">
    <property type="entry name" value="Glyco_hydro_16"/>
    <property type="match status" value="1"/>
</dbReference>
<evidence type="ECO:0000313" key="4">
    <source>
        <dbReference type="EMBL" id="UWZ85315.1"/>
    </source>
</evidence>
<dbReference type="PANTHER" id="PTHR10963">
    <property type="entry name" value="GLYCOSYL HYDROLASE-RELATED"/>
    <property type="match status" value="1"/>
</dbReference>
<feature type="domain" description="GH16" evidence="3">
    <location>
        <begin position="37"/>
        <end position="299"/>
    </location>
</feature>
<dbReference type="SUPFAM" id="SSF49899">
    <property type="entry name" value="Concanavalin A-like lectins/glucanases"/>
    <property type="match status" value="1"/>
</dbReference>
<proteinExistence type="inferred from homology"/>
<protein>
    <submittedName>
        <fullName evidence="4">Glycoside hydrolase family 16 protein</fullName>
    </submittedName>
</protein>
<organism evidence="4 5">
    <name type="scientific">Occallatibacter riparius</name>
    <dbReference type="NCBI Taxonomy" id="1002689"/>
    <lineage>
        <taxon>Bacteria</taxon>
        <taxon>Pseudomonadati</taxon>
        <taxon>Acidobacteriota</taxon>
        <taxon>Terriglobia</taxon>
        <taxon>Terriglobales</taxon>
        <taxon>Acidobacteriaceae</taxon>
        <taxon>Occallatibacter</taxon>
    </lineage>
</organism>
<dbReference type="GO" id="GO:0005975">
    <property type="term" value="P:carbohydrate metabolic process"/>
    <property type="evidence" value="ECO:0007669"/>
    <property type="project" value="InterPro"/>
</dbReference>
<evidence type="ECO:0000256" key="1">
    <source>
        <dbReference type="ARBA" id="ARBA00006865"/>
    </source>
</evidence>
<dbReference type="CDD" id="cd08023">
    <property type="entry name" value="GH16_laminarinase_like"/>
    <property type="match status" value="1"/>
</dbReference>
<dbReference type="KEGG" id="orp:MOP44_05090"/>
<keyword evidence="2" id="KW-0732">Signal</keyword>
<feature type="chain" id="PRO_5039918280" evidence="2">
    <location>
        <begin position="27"/>
        <end position="423"/>
    </location>
</feature>
<feature type="signal peptide" evidence="2">
    <location>
        <begin position="1"/>
        <end position="26"/>
    </location>
</feature>
<dbReference type="AlphaFoldDB" id="A0A9J7BR63"/>
<dbReference type="PANTHER" id="PTHR10963:SF55">
    <property type="entry name" value="GLYCOSIDE HYDROLASE FAMILY 16 PROTEIN"/>
    <property type="match status" value="1"/>
</dbReference>
<reference evidence="4" key="1">
    <citation type="submission" date="2021-04" db="EMBL/GenBank/DDBJ databases">
        <title>Phylogenetic analysis of Acidobacteriaceae.</title>
        <authorList>
            <person name="Qiu L."/>
            <person name="Zhang Q."/>
        </authorList>
    </citation>
    <scope>NUCLEOTIDE SEQUENCE</scope>
    <source>
        <strain evidence="4">DSM 25168</strain>
    </source>
</reference>
<dbReference type="EMBL" id="CP093313">
    <property type="protein sequence ID" value="UWZ85315.1"/>
    <property type="molecule type" value="Genomic_DNA"/>
</dbReference>
<keyword evidence="5" id="KW-1185">Reference proteome</keyword>
<dbReference type="InterPro" id="IPR013320">
    <property type="entry name" value="ConA-like_dom_sf"/>
</dbReference>
<dbReference type="Proteomes" id="UP001059380">
    <property type="component" value="Chromosome"/>
</dbReference>
<name>A0A9J7BR63_9BACT</name>
<dbReference type="RefSeq" id="WP_260794832.1">
    <property type="nucleotide sequence ID" value="NZ_CP093313.1"/>
</dbReference>
<comment type="similarity">
    <text evidence="1">Belongs to the glycosyl hydrolase 16 family.</text>
</comment>
<dbReference type="Gene3D" id="2.60.120.200">
    <property type="match status" value="1"/>
</dbReference>
<evidence type="ECO:0000256" key="2">
    <source>
        <dbReference type="SAM" id="SignalP"/>
    </source>
</evidence>
<dbReference type="PROSITE" id="PS51762">
    <property type="entry name" value="GH16_2"/>
    <property type="match status" value="1"/>
</dbReference>
<gene>
    <name evidence="4" type="ORF">MOP44_05090</name>
</gene>
<evidence type="ECO:0000259" key="3">
    <source>
        <dbReference type="PROSITE" id="PS51762"/>
    </source>
</evidence>
<dbReference type="InterPro" id="IPR050546">
    <property type="entry name" value="Glycosyl_Hydrlase_16"/>
</dbReference>
<dbReference type="InterPro" id="IPR000757">
    <property type="entry name" value="Beta-glucanase-like"/>
</dbReference>
<keyword evidence="4" id="KW-0378">Hydrolase</keyword>